<dbReference type="RefSeq" id="WP_128297121.1">
    <property type="nucleotide sequence ID" value="NZ_QORJ01000007.1"/>
</dbReference>
<evidence type="ECO:0000313" key="1">
    <source>
        <dbReference type="EMBL" id="TFF79115.1"/>
    </source>
</evidence>
<evidence type="ECO:0000313" key="2">
    <source>
        <dbReference type="EMBL" id="TFF82690.1"/>
    </source>
</evidence>
<dbReference type="Pfam" id="PF08780">
    <property type="entry name" value="NTase_sub_bind"/>
    <property type="match status" value="1"/>
</dbReference>
<dbReference type="InterPro" id="IPR010235">
    <property type="entry name" value="HepT"/>
</dbReference>
<dbReference type="EMBL" id="QORL01000006">
    <property type="protein sequence ID" value="TFF79115.1"/>
    <property type="molecule type" value="Genomic_DNA"/>
</dbReference>
<name>A0A5F0KDR0_9GAMM</name>
<dbReference type="NCBIfam" id="TIGR01987">
    <property type="entry name" value="HI0074"/>
    <property type="match status" value="1"/>
</dbReference>
<evidence type="ECO:0000313" key="4">
    <source>
        <dbReference type="Proteomes" id="UP000297914"/>
    </source>
</evidence>
<gene>
    <name evidence="1" type="ORF">DRM93_04335</name>
    <name evidence="2" type="ORF">DRM94_04335</name>
</gene>
<protein>
    <submittedName>
        <fullName evidence="2">Nucleotidyltransferase</fullName>
    </submittedName>
</protein>
<dbReference type="GO" id="GO:0016740">
    <property type="term" value="F:transferase activity"/>
    <property type="evidence" value="ECO:0007669"/>
    <property type="project" value="UniProtKB-KW"/>
</dbReference>
<dbReference type="OrthoDB" id="9810452at2"/>
<dbReference type="AlphaFoldDB" id="A0A5F0KDR0"/>
<keyword evidence="2" id="KW-0808">Transferase</keyword>
<dbReference type="SUPFAM" id="SSF81593">
    <property type="entry name" value="Nucleotidyltransferase substrate binding subunit/domain"/>
    <property type="match status" value="1"/>
</dbReference>
<dbReference type="Proteomes" id="UP000297720">
    <property type="component" value="Unassembled WGS sequence"/>
</dbReference>
<dbReference type="Proteomes" id="UP000297914">
    <property type="component" value="Unassembled WGS sequence"/>
</dbReference>
<organism evidence="2 4">
    <name type="scientific">Aeromonas taiwanensis</name>
    <dbReference type="NCBI Taxonomy" id="633417"/>
    <lineage>
        <taxon>Bacteria</taxon>
        <taxon>Pseudomonadati</taxon>
        <taxon>Pseudomonadota</taxon>
        <taxon>Gammaproteobacteria</taxon>
        <taxon>Aeromonadales</taxon>
        <taxon>Aeromonadaceae</taxon>
        <taxon>Aeromonas</taxon>
    </lineage>
</organism>
<dbReference type="EMBL" id="QORK01000006">
    <property type="protein sequence ID" value="TFF82690.1"/>
    <property type="molecule type" value="Genomic_DNA"/>
</dbReference>
<keyword evidence="3" id="KW-1185">Reference proteome</keyword>
<evidence type="ECO:0000313" key="3">
    <source>
        <dbReference type="Proteomes" id="UP000297720"/>
    </source>
</evidence>
<proteinExistence type="predicted"/>
<dbReference type="Gene3D" id="1.20.120.330">
    <property type="entry name" value="Nucleotidyltransferases domain 2"/>
    <property type="match status" value="1"/>
</dbReference>
<comment type="caution">
    <text evidence="2">The sequence shown here is derived from an EMBL/GenBank/DDBJ whole genome shotgun (WGS) entry which is preliminary data.</text>
</comment>
<sequence>MSLDLNLVALGNALNRLAESLSYDASQPLVVDASIQRFEFCIELTWKTLKKALAAEGIEANTPRECMSQAYAAHWLADETVWLSMLKDRNLTSHTYKEALAVEIYSRLPGHLAAMQSLYQVLLARGGQP</sequence>
<reference evidence="2 4" key="1">
    <citation type="submission" date="2018-06" db="EMBL/GenBank/DDBJ databases">
        <title>Occurrence of a novel blaKPC-2- and qnrS2- harbouring IncP6 plasmid from Aeromonas taiwanensis isolates recovered from the river sediments.</title>
        <authorList>
            <person name="Zheng B."/>
            <person name="Yu X."/>
            <person name="Xiao Y."/>
        </authorList>
    </citation>
    <scope>NUCLEOTIDE SEQUENCE [LARGE SCALE GENOMIC DNA]</scope>
    <source>
        <strain evidence="1 3">1713</strain>
        <strain evidence="2 4">198</strain>
    </source>
</reference>
<accession>A0A5F0KDR0</accession>